<dbReference type="InterPro" id="IPR036770">
    <property type="entry name" value="Ankyrin_rpt-contain_sf"/>
</dbReference>
<evidence type="ECO:0000256" key="8">
    <source>
        <dbReference type="PROSITE-ProRule" id="PRU00023"/>
    </source>
</evidence>
<feature type="repeat" description="ANK" evidence="8">
    <location>
        <begin position="185"/>
        <end position="217"/>
    </location>
</feature>
<evidence type="ECO:0000256" key="6">
    <source>
        <dbReference type="ARBA" id="ARBA00023028"/>
    </source>
</evidence>
<keyword evidence="6" id="KW-0528">Neurotoxin</keyword>
<dbReference type="PANTHER" id="PTHR18916">
    <property type="entry name" value="DYNACTIN 1-RELATED MICROTUBULE-BINDING"/>
    <property type="match status" value="1"/>
</dbReference>
<keyword evidence="5" id="KW-1052">Target cell membrane</keyword>
<evidence type="ECO:0000259" key="10">
    <source>
        <dbReference type="PROSITE" id="PS50245"/>
    </source>
</evidence>
<dbReference type="GeneID" id="106470374"/>
<evidence type="ECO:0000256" key="1">
    <source>
        <dbReference type="ARBA" id="ARBA00004175"/>
    </source>
</evidence>
<keyword evidence="11" id="KW-1185">Reference proteome</keyword>
<dbReference type="Gene3D" id="1.25.40.20">
    <property type="entry name" value="Ankyrin repeat-containing domain"/>
    <property type="match status" value="1"/>
</dbReference>
<dbReference type="PROSITE" id="PS00845">
    <property type="entry name" value="CAP_GLY_1"/>
    <property type="match status" value="2"/>
</dbReference>
<name>A0ABM1BPW7_LIMPO</name>
<reference evidence="12" key="1">
    <citation type="submission" date="2025-08" db="UniProtKB">
        <authorList>
            <consortium name="RefSeq"/>
        </authorList>
    </citation>
    <scope>IDENTIFICATION</scope>
    <source>
        <tissue evidence="12">Muscle</tissue>
    </source>
</reference>
<dbReference type="Gene3D" id="2.30.30.190">
    <property type="entry name" value="CAP Gly-rich-like domain"/>
    <property type="match status" value="2"/>
</dbReference>
<dbReference type="PROSITE" id="PS50245">
    <property type="entry name" value="CAP_GLY_2"/>
    <property type="match status" value="2"/>
</dbReference>
<keyword evidence="7" id="KW-0472">Membrane</keyword>
<keyword evidence="6" id="KW-0800">Toxin</keyword>
<protein>
    <submittedName>
        <fullName evidence="12">CAP-Gly domain-containing linker protein 4-like</fullName>
    </submittedName>
</protein>
<proteinExistence type="predicted"/>
<keyword evidence="4" id="KW-0963">Cytoplasm</keyword>
<evidence type="ECO:0000256" key="5">
    <source>
        <dbReference type="ARBA" id="ARBA00022537"/>
    </source>
</evidence>
<accession>A0ABM1BPW7</accession>
<organism evidence="11 12">
    <name type="scientific">Limulus polyphemus</name>
    <name type="common">Atlantic horseshoe crab</name>
    <dbReference type="NCBI Taxonomy" id="6850"/>
    <lineage>
        <taxon>Eukaryota</taxon>
        <taxon>Metazoa</taxon>
        <taxon>Ecdysozoa</taxon>
        <taxon>Arthropoda</taxon>
        <taxon>Chelicerata</taxon>
        <taxon>Merostomata</taxon>
        <taxon>Xiphosura</taxon>
        <taxon>Limulidae</taxon>
        <taxon>Limulus</taxon>
    </lineage>
</organism>
<evidence type="ECO:0000256" key="7">
    <source>
        <dbReference type="ARBA" id="ARBA00023298"/>
    </source>
</evidence>
<feature type="domain" description="CAP-Gly" evidence="10">
    <location>
        <begin position="414"/>
        <end position="456"/>
    </location>
</feature>
<feature type="domain" description="CAP-Gly" evidence="10">
    <location>
        <begin position="301"/>
        <end position="343"/>
    </location>
</feature>
<dbReference type="InterPro" id="IPR036859">
    <property type="entry name" value="CAP-Gly_dom_sf"/>
</dbReference>
<keyword evidence="7" id="KW-1053">Target membrane</keyword>
<evidence type="ECO:0000256" key="9">
    <source>
        <dbReference type="SAM" id="MobiDB-lite"/>
    </source>
</evidence>
<dbReference type="SUPFAM" id="SSF48403">
    <property type="entry name" value="Ankyrin repeat"/>
    <property type="match status" value="1"/>
</dbReference>
<dbReference type="InterPro" id="IPR000938">
    <property type="entry name" value="CAP-Gly_domain"/>
</dbReference>
<evidence type="ECO:0000313" key="12">
    <source>
        <dbReference type="RefSeq" id="XP_013786376.2"/>
    </source>
</evidence>
<keyword evidence="3" id="KW-0268">Exocytosis</keyword>
<dbReference type="PANTHER" id="PTHR18916:SF85">
    <property type="entry name" value="TUBULIN-FOLDING COFACTOR B"/>
    <property type="match status" value="1"/>
</dbReference>
<keyword evidence="8" id="KW-0040">ANK repeat</keyword>
<keyword evidence="6" id="KW-0638">Presynaptic neurotoxin</keyword>
<sequence>MTHTHTEELPPNQRKEESSVAQRDYPVTHPASDSPLCRTCQQLNLPFFDPSCPGCLELLRGEPTSIAEIFAIIRQWVPQTQQNIDLFVNEILKRGAHINDRDGLTDMTLLHYACKAGATGVGDVQVATRTTALLLDKGADISLRCRWTDMGPVHYAAYFDVAPVLELLLKFTENRDINSPCREFDGGTPLHISATNLCIGVSQVLIDYGADCLIQDDFGRRPLDCVPDFPNCEPMPDLCDVVNSLRQLLQKAVCFSQSSPPDITPDYSCVTGKAVLQSVGVKIGEKVVVGGAKVGILRFCGATHFAPGIWVGIELDEPLGKNNGTVKDVSYFSCPDNHGIFAPVGRVKKFEETVIKQQNKTSSNPTPKRSVTFPKIDVTHVTSKIETGLGGKDFAVGDKVRVAGKRKGIIQFAGETEFAPGWWYGIELDQPLGKNDGSVQGVKYFECQPDHGLFASSQRITK</sequence>
<evidence type="ECO:0000256" key="3">
    <source>
        <dbReference type="ARBA" id="ARBA00022483"/>
    </source>
</evidence>
<dbReference type="SUPFAM" id="SSF74924">
    <property type="entry name" value="Cap-Gly domain"/>
    <property type="match status" value="2"/>
</dbReference>
<dbReference type="Proteomes" id="UP000694941">
    <property type="component" value="Unplaced"/>
</dbReference>
<evidence type="ECO:0000313" key="11">
    <source>
        <dbReference type="Proteomes" id="UP000694941"/>
    </source>
</evidence>
<dbReference type="PROSITE" id="PS50297">
    <property type="entry name" value="ANK_REP_REGION"/>
    <property type="match status" value="1"/>
</dbReference>
<dbReference type="InterPro" id="IPR002110">
    <property type="entry name" value="Ankyrin_rpt"/>
</dbReference>
<feature type="compositionally biased region" description="Basic and acidic residues" evidence="9">
    <location>
        <begin position="1"/>
        <end position="18"/>
    </location>
</feature>
<evidence type="ECO:0000256" key="4">
    <source>
        <dbReference type="ARBA" id="ARBA00022490"/>
    </source>
</evidence>
<dbReference type="SMART" id="SM01052">
    <property type="entry name" value="CAP_GLY"/>
    <property type="match status" value="2"/>
</dbReference>
<evidence type="ECO:0000256" key="2">
    <source>
        <dbReference type="ARBA" id="ARBA00004496"/>
    </source>
</evidence>
<dbReference type="Pfam" id="PF01302">
    <property type="entry name" value="CAP_GLY"/>
    <property type="match status" value="2"/>
</dbReference>
<dbReference type="RefSeq" id="XP_013786376.2">
    <property type="nucleotide sequence ID" value="XM_013930922.2"/>
</dbReference>
<comment type="subcellular location">
    <subcellularLocation>
        <location evidence="2">Cytoplasm</location>
    </subcellularLocation>
    <subcellularLocation>
        <location evidence="1">Target cell membrane</location>
    </subcellularLocation>
</comment>
<dbReference type="PROSITE" id="PS50088">
    <property type="entry name" value="ANK_REPEAT"/>
    <property type="match status" value="1"/>
</dbReference>
<feature type="region of interest" description="Disordered" evidence="9">
    <location>
        <begin position="1"/>
        <end position="28"/>
    </location>
</feature>
<gene>
    <name evidence="12" type="primary">LOC106470374</name>
</gene>
<dbReference type="SMART" id="SM00248">
    <property type="entry name" value="ANK"/>
    <property type="match status" value="3"/>
</dbReference>
<dbReference type="Pfam" id="PF12796">
    <property type="entry name" value="Ank_2"/>
    <property type="match status" value="1"/>
</dbReference>